<evidence type="ECO:0000313" key="4">
    <source>
        <dbReference type="EMBL" id="RKQ73701.1"/>
    </source>
</evidence>
<dbReference type="InterPro" id="IPR038507">
    <property type="entry name" value="YcnI-like_sf"/>
</dbReference>
<feature type="signal peptide" evidence="2">
    <location>
        <begin position="1"/>
        <end position="27"/>
    </location>
</feature>
<accession>A0A420WRL4</accession>
<evidence type="ECO:0000256" key="1">
    <source>
        <dbReference type="SAM" id="MobiDB-lite"/>
    </source>
</evidence>
<dbReference type="Gene3D" id="2.60.40.2230">
    <property type="entry name" value="Uncharacterised protein YcnI-like PF07987, DUF1775"/>
    <property type="match status" value="1"/>
</dbReference>
<organism evidence="4 5">
    <name type="scientific">Oceanibaculum indicum</name>
    <dbReference type="NCBI Taxonomy" id="526216"/>
    <lineage>
        <taxon>Bacteria</taxon>
        <taxon>Pseudomonadati</taxon>
        <taxon>Pseudomonadota</taxon>
        <taxon>Alphaproteobacteria</taxon>
        <taxon>Rhodospirillales</taxon>
        <taxon>Oceanibaculaceae</taxon>
        <taxon>Oceanibaculum</taxon>
    </lineage>
</organism>
<dbReference type="Proteomes" id="UP000277424">
    <property type="component" value="Unassembled WGS sequence"/>
</dbReference>
<dbReference type="InterPro" id="IPR012533">
    <property type="entry name" value="YcnI-copper_dom"/>
</dbReference>
<dbReference type="EMBL" id="RBIG01000001">
    <property type="protein sequence ID" value="RKQ73701.1"/>
    <property type="molecule type" value="Genomic_DNA"/>
</dbReference>
<evidence type="ECO:0000313" key="5">
    <source>
        <dbReference type="Proteomes" id="UP000277424"/>
    </source>
</evidence>
<feature type="region of interest" description="Disordered" evidence="1">
    <location>
        <begin position="153"/>
        <end position="182"/>
    </location>
</feature>
<feature type="domain" description="YncI copper-binding" evidence="3">
    <location>
        <begin position="28"/>
        <end position="178"/>
    </location>
</feature>
<evidence type="ECO:0000259" key="3">
    <source>
        <dbReference type="Pfam" id="PF07987"/>
    </source>
</evidence>
<dbReference type="CDD" id="cd08545">
    <property type="entry name" value="YcnI_like"/>
    <property type="match status" value="1"/>
</dbReference>
<sequence>MHNAFRVAALCAATAAGISAASAPAGAHAVVEPKQAPAGSYQKVTVRITHGCDGAATNKVIVVLPEGILTARPQAKPGWQVEFLKEKLAEPVPAGHGKMLSERIVQVIWSGNSLPDWQFDEFALSLKLPAGAAGTVLPFVTVQECDGGKSWHWSAEPGTHTHSHGPGMDMGPAPVLRLTEGK</sequence>
<name>A0A420WRL4_9PROT</name>
<dbReference type="Pfam" id="PF07987">
    <property type="entry name" value="DUF1775"/>
    <property type="match status" value="1"/>
</dbReference>
<dbReference type="RefSeq" id="WP_183077892.1">
    <property type="nucleotide sequence ID" value="NZ_RBIG01000001.1"/>
</dbReference>
<evidence type="ECO:0000256" key="2">
    <source>
        <dbReference type="SAM" id="SignalP"/>
    </source>
</evidence>
<comment type="caution">
    <text evidence="4">The sequence shown here is derived from an EMBL/GenBank/DDBJ whole genome shotgun (WGS) entry which is preliminary data.</text>
</comment>
<keyword evidence="2" id="KW-0732">Signal</keyword>
<proteinExistence type="predicted"/>
<feature type="chain" id="PRO_5019337139" evidence="2">
    <location>
        <begin position="28"/>
        <end position="182"/>
    </location>
</feature>
<reference evidence="4 5" key="1">
    <citation type="submission" date="2018-10" db="EMBL/GenBank/DDBJ databases">
        <title>Comparative analysis of microorganisms from saline springs in Andes Mountain Range, Colombia.</title>
        <authorList>
            <person name="Rubin E."/>
        </authorList>
    </citation>
    <scope>NUCLEOTIDE SEQUENCE [LARGE SCALE GENOMIC DNA]</scope>
    <source>
        <strain evidence="4 5">USBA 36</strain>
    </source>
</reference>
<gene>
    <name evidence="4" type="ORF">BCL74_1492</name>
</gene>
<protein>
    <submittedName>
        <fullName evidence="4">Uncharacterized protein YcnI</fullName>
    </submittedName>
</protein>
<dbReference type="AlphaFoldDB" id="A0A420WRL4"/>